<dbReference type="AlphaFoldDB" id="A0A106C0L1"/>
<feature type="signal peptide" evidence="1">
    <location>
        <begin position="1"/>
        <end position="37"/>
    </location>
</feature>
<dbReference type="PROSITE" id="PS51257">
    <property type="entry name" value="PROKAR_LIPOPROTEIN"/>
    <property type="match status" value="1"/>
</dbReference>
<protein>
    <submittedName>
        <fullName evidence="2">Uncharacterized protein</fullName>
    </submittedName>
</protein>
<reference evidence="2 3" key="1">
    <citation type="submission" date="2016-01" db="EMBL/GenBank/DDBJ databases">
        <title>Draft genome of the antarctic isolate Shewanella frigidimarina Ag06-30.</title>
        <authorList>
            <person name="Parmeciano Di Noto G."/>
            <person name="Vazquez S."/>
            <person name="Mac Cormack W."/>
            <person name="Iriarte A."/>
            <person name="Quiroga C."/>
        </authorList>
    </citation>
    <scope>NUCLEOTIDE SEQUENCE [LARGE SCALE GENOMIC DNA]</scope>
    <source>
        <strain evidence="2 3">Ag06-30</strain>
    </source>
</reference>
<organism evidence="2">
    <name type="scientific">Shewanella frigidimarina</name>
    <dbReference type="NCBI Taxonomy" id="56812"/>
    <lineage>
        <taxon>Bacteria</taxon>
        <taxon>Pseudomonadati</taxon>
        <taxon>Pseudomonadota</taxon>
        <taxon>Gammaproteobacteria</taxon>
        <taxon>Alteromonadales</taxon>
        <taxon>Shewanellaceae</taxon>
        <taxon>Shewanella</taxon>
    </lineage>
</organism>
<name>A0A106C0L1_SHEFR</name>
<proteinExistence type="predicted"/>
<dbReference type="RefSeq" id="WP_059745908.1">
    <property type="nucleotide sequence ID" value="NZ_LRDC01000018.1"/>
</dbReference>
<dbReference type="EMBL" id="LRDC01000018">
    <property type="protein sequence ID" value="KVX02043.1"/>
    <property type="molecule type" value="Genomic_DNA"/>
</dbReference>
<comment type="caution">
    <text evidence="2">The sequence shown here is derived from an EMBL/GenBank/DDBJ whole genome shotgun (WGS) entry which is preliminary data.</text>
</comment>
<feature type="chain" id="PRO_5007125959" evidence="1">
    <location>
        <begin position="38"/>
        <end position="265"/>
    </location>
</feature>
<evidence type="ECO:0000313" key="3">
    <source>
        <dbReference type="Proteomes" id="UP000055702"/>
    </source>
</evidence>
<evidence type="ECO:0000313" key="2">
    <source>
        <dbReference type="EMBL" id="KVX02043.1"/>
    </source>
</evidence>
<keyword evidence="1" id="KW-0732">Signal</keyword>
<gene>
    <name evidence="2" type="ORF">AWJ07_05595</name>
</gene>
<evidence type="ECO:0000256" key="1">
    <source>
        <dbReference type="SAM" id="SignalP"/>
    </source>
</evidence>
<accession>A0A106C0L1</accession>
<dbReference type="Proteomes" id="UP000055702">
    <property type="component" value="Unassembled WGS sequence"/>
</dbReference>
<sequence>MFTVFKGIKPHIQSLNPVNLILLILACSVLQANPLHAATQPSTNNNIFGDWVINTPERITLLQLNRNRSYLNLELNLTAPQDSVAEWGRLDLQSTEAHFIPSYSNNAQQGLVAYQFEHPQLNMMLTSQSLQLALTIDTNADSIADEQHHYNLTTNQSIYGVWHQLSTPALSSLVLLDNGYYAMVNINLHQDPQANEHVTHLQWGRFELHQNQLTFEPVFNSHPQHTTNLPRTIPSMIYQPSKQQLTLSFNVNKGNLTDHLLLFER</sequence>